<dbReference type="InterPro" id="IPR037171">
    <property type="entry name" value="NagB/RpiA_transferase-like"/>
</dbReference>
<dbReference type="InterPro" id="IPR017821">
    <property type="entry name" value="Succinate_CoA_transferase"/>
</dbReference>
<evidence type="ECO:0000259" key="4">
    <source>
        <dbReference type="Pfam" id="PF02550"/>
    </source>
</evidence>
<feature type="binding site" evidence="3">
    <location>
        <position position="374"/>
    </location>
    <ligand>
        <name>CoA</name>
        <dbReference type="ChEBI" id="CHEBI:57287"/>
    </ligand>
</feature>
<dbReference type="Gene3D" id="3.40.1080.10">
    <property type="entry name" value="Glutaconate Coenzyme A-transferase"/>
    <property type="match status" value="1"/>
</dbReference>
<feature type="active site" description="5-glutamyl coenzyme A thioester intermediate" evidence="2">
    <location>
        <position position="304"/>
    </location>
</feature>
<dbReference type="GO" id="GO:0003986">
    <property type="term" value="F:acetyl-CoA hydrolase activity"/>
    <property type="evidence" value="ECO:0007669"/>
    <property type="project" value="TreeGrafter"/>
</dbReference>
<evidence type="ECO:0000256" key="2">
    <source>
        <dbReference type="PIRSR" id="PIRSR617821-1"/>
    </source>
</evidence>
<dbReference type="Proteomes" id="UP000623958">
    <property type="component" value="Unassembled WGS sequence"/>
</dbReference>
<evidence type="ECO:0000313" key="6">
    <source>
        <dbReference type="EMBL" id="GHH53242.1"/>
    </source>
</evidence>
<name>A0A919KI29_9XANT</name>
<dbReference type="FunFam" id="3.40.1080.20:FF:000001">
    <property type="entry name" value="Acetyl-CoA hydrolase Ach1"/>
    <property type="match status" value="1"/>
</dbReference>
<keyword evidence="7" id="KW-1185">Reference proteome</keyword>
<sequence>MATPTFSAVAMSDERILDPRLRDRIVSAEAAAALIQPGETVAMSGFTGSGYPKAVPMALARRIEAAHQAGQAFQIKLMTGASTAPELDGALAKAEGIAMRMPFQSDPDARNRINAGTLDYIDIHLSHVAQHVWFGFYGEIDTAVVEAAAIREDGTLVPSTSVGNNKTWLDLARKVIVEVNSWQPAAIEGMHDIYYGTALPPHRKPIPLVRGDDRIGQATLRCDPDKIVAVVRTHGPDRNSPFTPADETSRRIAGHLIEFLKHEVAKGRLPANLLPLQSGVGNIPNAVLAGLAESGFRDLEAFTEVIQDGMLALLKSGVLRYASCTGFALSPEANEAFKRDIDFYRERIVMRTQEISNHPELVRRLGCIGMNGMIEADLYGNVNSTHVMGSRIMNGIGGSGDFARNGFLSTFLSPSTAKNGTISAIVPMVSHVDHTEHDVSIVVTEQGLADLRGLPPRRRAQVVIDRCAHPDYRDALQDYFDRACRGSYGKHTPHLLPEALSWHQRWLDTGTMRG</sequence>
<dbReference type="GO" id="GO:0008775">
    <property type="term" value="F:acetate CoA-transferase activity"/>
    <property type="evidence" value="ECO:0007669"/>
    <property type="project" value="InterPro"/>
</dbReference>
<comment type="similarity">
    <text evidence="1">Belongs to the acetyl-CoA hydrolase/transferase family.</text>
</comment>
<feature type="domain" description="Acetyl-CoA hydrolase/transferase N-terminal" evidence="4">
    <location>
        <begin position="25"/>
        <end position="231"/>
    </location>
</feature>
<dbReference type="FunFam" id="3.30.750.70:FF:000002">
    <property type="entry name" value="Acetyl-CoA hydrolase Ach1"/>
    <property type="match status" value="1"/>
</dbReference>
<dbReference type="AlphaFoldDB" id="A0A919KI29"/>
<reference evidence="6" key="1">
    <citation type="journal article" date="2014" name="Int. J. Syst. Evol. Microbiol.">
        <title>Complete genome sequence of Corynebacterium casei LMG S-19264T (=DSM 44701T), isolated from a smear-ripened cheese.</title>
        <authorList>
            <consortium name="US DOE Joint Genome Institute (JGI-PGF)"/>
            <person name="Walter F."/>
            <person name="Albersmeier A."/>
            <person name="Kalinowski J."/>
            <person name="Ruckert C."/>
        </authorList>
    </citation>
    <scope>NUCLEOTIDE SEQUENCE</scope>
    <source>
        <strain evidence="6">JCM 13306</strain>
    </source>
</reference>
<evidence type="ECO:0000259" key="5">
    <source>
        <dbReference type="Pfam" id="PF13336"/>
    </source>
</evidence>
<dbReference type="GO" id="GO:0006084">
    <property type="term" value="P:acetyl-CoA metabolic process"/>
    <property type="evidence" value="ECO:0007669"/>
    <property type="project" value="InterPro"/>
</dbReference>
<organism evidence="6 7">
    <name type="scientific">Xanthomonas boreopolis</name>
    <dbReference type="NCBI Taxonomy" id="86183"/>
    <lineage>
        <taxon>Bacteria</taxon>
        <taxon>Pseudomonadati</taxon>
        <taxon>Pseudomonadota</taxon>
        <taxon>Gammaproteobacteria</taxon>
        <taxon>Lysobacterales</taxon>
        <taxon>Lysobacteraceae</taxon>
        <taxon>Xanthomonas</taxon>
    </lineage>
</organism>
<feature type="binding site" evidence="3">
    <location>
        <position position="398"/>
    </location>
    <ligand>
        <name>CoA</name>
        <dbReference type="ChEBI" id="CHEBI:57287"/>
    </ligand>
</feature>
<accession>A0A919KI29</accession>
<evidence type="ECO:0000256" key="3">
    <source>
        <dbReference type="PIRSR" id="PIRSR617821-2"/>
    </source>
</evidence>
<dbReference type="PANTHER" id="PTHR43609">
    <property type="entry name" value="ACETYL-COA HYDROLASE"/>
    <property type="match status" value="1"/>
</dbReference>
<dbReference type="InterPro" id="IPR046433">
    <property type="entry name" value="ActCoA_hydro"/>
</dbReference>
<dbReference type="EMBL" id="BNBA01000012">
    <property type="protein sequence ID" value="GHH53242.1"/>
    <property type="molecule type" value="Genomic_DNA"/>
</dbReference>
<dbReference type="Pfam" id="PF02550">
    <property type="entry name" value="AcetylCoA_hydro"/>
    <property type="match status" value="1"/>
</dbReference>
<dbReference type="NCBIfam" id="TIGR03458">
    <property type="entry name" value="YgfH_subfam"/>
    <property type="match status" value="1"/>
</dbReference>
<dbReference type="InterPro" id="IPR003702">
    <property type="entry name" value="ActCoA_hydro_N"/>
</dbReference>
<feature type="binding site" evidence="3">
    <location>
        <position position="394"/>
    </location>
    <ligand>
        <name>CoA</name>
        <dbReference type="ChEBI" id="CHEBI:57287"/>
    </ligand>
</feature>
<reference evidence="6" key="2">
    <citation type="submission" date="2020-09" db="EMBL/GenBank/DDBJ databases">
        <authorList>
            <person name="Sun Q."/>
            <person name="Ohkuma M."/>
        </authorList>
    </citation>
    <scope>NUCLEOTIDE SEQUENCE</scope>
    <source>
        <strain evidence="6">JCM 13306</strain>
    </source>
</reference>
<dbReference type="GO" id="GO:0006083">
    <property type="term" value="P:acetate metabolic process"/>
    <property type="evidence" value="ECO:0007669"/>
    <property type="project" value="InterPro"/>
</dbReference>
<gene>
    <name evidence="6" type="ORF">GCM10009090_18230</name>
</gene>
<dbReference type="Gene3D" id="3.30.750.70">
    <property type="entry name" value="4-hydroxybutyrate coenzyme like domains"/>
    <property type="match status" value="1"/>
</dbReference>
<dbReference type="SUPFAM" id="SSF100950">
    <property type="entry name" value="NagB/RpiA/CoA transferase-like"/>
    <property type="match status" value="2"/>
</dbReference>
<dbReference type="PANTHER" id="PTHR43609:SF1">
    <property type="entry name" value="ACETYL-COA HYDROLASE"/>
    <property type="match status" value="1"/>
</dbReference>
<comment type="caution">
    <text evidence="6">The sequence shown here is derived from an EMBL/GenBank/DDBJ whole genome shotgun (WGS) entry which is preliminary data.</text>
</comment>
<feature type="domain" description="Acetyl-CoA hydrolase/transferase C-terminal" evidence="5">
    <location>
        <begin position="342"/>
        <end position="479"/>
    </location>
</feature>
<feature type="binding site" evidence="3">
    <location>
        <position position="418"/>
    </location>
    <ligand>
        <name>CoA</name>
        <dbReference type="ChEBI" id="CHEBI:57287"/>
    </ligand>
</feature>
<protein>
    <submittedName>
        <fullName evidence="6">Acetyl-CoA hydrolase</fullName>
    </submittedName>
</protein>
<keyword evidence="6" id="KW-0378">Hydrolase</keyword>
<dbReference type="Pfam" id="PF13336">
    <property type="entry name" value="AcetylCoA_hyd_C"/>
    <property type="match status" value="1"/>
</dbReference>
<proteinExistence type="inferred from homology"/>
<dbReference type="InterPro" id="IPR038460">
    <property type="entry name" value="AcetylCoA_hyd_C_sf"/>
</dbReference>
<evidence type="ECO:0000313" key="7">
    <source>
        <dbReference type="Proteomes" id="UP000623958"/>
    </source>
</evidence>
<dbReference type="Gene3D" id="3.40.1080.20">
    <property type="entry name" value="Acetyl-CoA hydrolase/transferase C-terminal domain"/>
    <property type="match status" value="1"/>
</dbReference>
<evidence type="ECO:0000256" key="1">
    <source>
        <dbReference type="ARBA" id="ARBA00009632"/>
    </source>
</evidence>
<dbReference type="InterPro" id="IPR026888">
    <property type="entry name" value="AcetylCoA_hyd_C"/>
</dbReference>